<keyword evidence="1" id="KW-0472">Membrane</keyword>
<keyword evidence="1" id="KW-1133">Transmembrane helix</keyword>
<feature type="transmembrane region" description="Helical" evidence="1">
    <location>
        <begin position="80"/>
        <end position="102"/>
    </location>
</feature>
<reference evidence="2" key="1">
    <citation type="submission" date="2020-11" db="EMBL/GenBank/DDBJ databases">
        <authorList>
            <person name="Tran Van P."/>
        </authorList>
    </citation>
    <scope>NUCLEOTIDE SEQUENCE</scope>
</reference>
<evidence type="ECO:0000256" key="1">
    <source>
        <dbReference type="SAM" id="Phobius"/>
    </source>
</evidence>
<proteinExistence type="predicted"/>
<dbReference type="AlphaFoldDB" id="A0A7R9IP97"/>
<dbReference type="EMBL" id="OE005287">
    <property type="protein sequence ID" value="CAD7461853.1"/>
    <property type="molecule type" value="Genomic_DNA"/>
</dbReference>
<sequence>MFQARRQHHNGDCCNTSANGCCGVGWGLHCCDARGVICCQDEELVALPPRDGPDYKPSPVLTKKHDYFDWDFDWEFDGEWVAISICIIAALLIFSAAVFCCCRKKRKSNTRLLRDHRLLSGYNYGTLYNTPPAPMFPGSHKKSSQFNQHFQGYDGPAAYQEKKYFVPPPPYDNSAWFE</sequence>
<organism evidence="2">
    <name type="scientific">Timema tahoe</name>
    <dbReference type="NCBI Taxonomy" id="61484"/>
    <lineage>
        <taxon>Eukaryota</taxon>
        <taxon>Metazoa</taxon>
        <taxon>Ecdysozoa</taxon>
        <taxon>Arthropoda</taxon>
        <taxon>Hexapoda</taxon>
        <taxon>Insecta</taxon>
        <taxon>Pterygota</taxon>
        <taxon>Neoptera</taxon>
        <taxon>Polyneoptera</taxon>
        <taxon>Phasmatodea</taxon>
        <taxon>Timematodea</taxon>
        <taxon>Timematoidea</taxon>
        <taxon>Timematidae</taxon>
        <taxon>Timema</taxon>
    </lineage>
</organism>
<name>A0A7R9IP97_9NEOP</name>
<gene>
    <name evidence="2" type="ORF">TTEB3V08_LOCUS9756</name>
</gene>
<accession>A0A7R9IP97</accession>
<keyword evidence="1" id="KW-0812">Transmembrane</keyword>
<evidence type="ECO:0000313" key="2">
    <source>
        <dbReference type="EMBL" id="CAD7461853.1"/>
    </source>
</evidence>
<protein>
    <submittedName>
        <fullName evidence="2">Uncharacterized protein</fullName>
    </submittedName>
</protein>